<keyword evidence="3 6" id="KW-1133">Transmembrane helix</keyword>
<sequence length="762" mass="88726">MQCIFDKSGTLGENEFFSSFLESVYSLLILQSTVDFPDIMMASYDVNQYTAIFFLVYNAVGIYFLMALVLAVIYSNYNRNILHTVRSTKRTRDNAMREAGQETQSKSDPHNDKKRGQWERVQAIEHGDWWYFMGHFDDAAADASEFDVESSEYKPVIYYHAFHKILVAMRPDLASKVSHEFVRYMYLAICDAKISTYDDGIDEEHWCANIDLFLDMQVHKDVSQQGKLSVLEAKNTLMKAKTTFRELIPDVKDGQEKDKDKDKDKDKESQTNKVIDKNLPRLLVLNNVGLDAMQIANQDTPTTNEDVAKETQSDVVYHTQHDTESTNNTVANKRWLDESETELLKLTFLDEELPAWCCCCFGRETECLELRHEIAERWLNFRLRLIAFWEWKKEYTLCGNRPGEEHESSVWNSRRSNALPESTTDNDQHSEGYCHSFVLSTDLLINVLVMLSTSLVIVEVYLPNDQYLEILSLLFVWIFILEVVCKIMAWGWDGYFQEDFNKLDCVISVTTFFMEAFLGRAGKYVLVFRLIRLLRLMRAFTRFRVILKTTTAVVSSFTALFLLEFCLSYILAIIGMELYTYYVRVHVLYQLFEGKVTQENVKISCEEADDKDPLTVEFWCFIYSSYYYNNNFNSLWKAMVVIMEVMAVANWQIIAQMFVLRTSKFARVYFILVYYGTVVVVMNVLTAFVLQAFISQYEKSLRVSKQLAKAKLYRSTAEYLDGLAESEMQEREISVQKSVREKKKTTTKNIATSYIFIFIPRT</sequence>
<feature type="region of interest" description="Disordered" evidence="5">
    <location>
        <begin position="92"/>
        <end position="116"/>
    </location>
</feature>
<evidence type="ECO:0000256" key="3">
    <source>
        <dbReference type="ARBA" id="ARBA00022989"/>
    </source>
</evidence>
<dbReference type="Gene3D" id="1.20.120.350">
    <property type="entry name" value="Voltage-gated potassium channels. Chain C"/>
    <property type="match status" value="1"/>
</dbReference>
<evidence type="ECO:0000256" key="5">
    <source>
        <dbReference type="SAM" id="MobiDB-lite"/>
    </source>
</evidence>
<dbReference type="InterPro" id="IPR005821">
    <property type="entry name" value="Ion_trans_dom"/>
</dbReference>
<gene>
    <name evidence="8" type="ORF">RFI_13792</name>
</gene>
<feature type="domain" description="Ion transport" evidence="7">
    <location>
        <begin position="13"/>
        <end position="79"/>
    </location>
</feature>
<feature type="transmembrane region" description="Helical" evidence="6">
    <location>
        <begin position="672"/>
        <end position="694"/>
    </location>
</feature>
<protein>
    <submittedName>
        <fullName evidence="8">Two-pore calcium channel 3</fullName>
    </submittedName>
</protein>
<keyword evidence="4 6" id="KW-0472">Membrane</keyword>
<feature type="transmembrane region" description="Helical" evidence="6">
    <location>
        <begin position="49"/>
        <end position="74"/>
    </location>
</feature>
<evidence type="ECO:0000313" key="9">
    <source>
        <dbReference type="Proteomes" id="UP000023152"/>
    </source>
</evidence>
<comment type="subcellular location">
    <subcellularLocation>
        <location evidence="1">Membrane</location>
        <topology evidence="1">Multi-pass membrane protein</topology>
    </subcellularLocation>
</comment>
<proteinExistence type="predicted"/>
<feature type="transmembrane region" description="Helical" evidence="6">
    <location>
        <begin position="474"/>
        <end position="492"/>
    </location>
</feature>
<feature type="transmembrane region" description="Helical" evidence="6">
    <location>
        <begin position="635"/>
        <end position="660"/>
    </location>
</feature>
<dbReference type="GO" id="GO:0016020">
    <property type="term" value="C:membrane"/>
    <property type="evidence" value="ECO:0007669"/>
    <property type="project" value="UniProtKB-SubCell"/>
</dbReference>
<feature type="domain" description="Ion transport" evidence="7">
    <location>
        <begin position="442"/>
        <end position="700"/>
    </location>
</feature>
<dbReference type="EMBL" id="ASPP01009987">
    <property type="protein sequence ID" value="ETO23388.1"/>
    <property type="molecule type" value="Genomic_DNA"/>
</dbReference>
<name>X6NBZ8_RETFI</name>
<evidence type="ECO:0000313" key="8">
    <source>
        <dbReference type="EMBL" id="ETO23388.1"/>
    </source>
</evidence>
<evidence type="ECO:0000256" key="2">
    <source>
        <dbReference type="ARBA" id="ARBA00022692"/>
    </source>
</evidence>
<evidence type="ECO:0000256" key="4">
    <source>
        <dbReference type="ARBA" id="ARBA00023136"/>
    </source>
</evidence>
<dbReference type="OrthoDB" id="10068803at2759"/>
<dbReference type="GO" id="GO:0005216">
    <property type="term" value="F:monoatomic ion channel activity"/>
    <property type="evidence" value="ECO:0007669"/>
    <property type="project" value="InterPro"/>
</dbReference>
<evidence type="ECO:0000259" key="7">
    <source>
        <dbReference type="Pfam" id="PF00520"/>
    </source>
</evidence>
<dbReference type="Gene3D" id="1.10.287.70">
    <property type="match status" value="2"/>
</dbReference>
<keyword evidence="2 6" id="KW-0812">Transmembrane</keyword>
<dbReference type="SUPFAM" id="SSF81324">
    <property type="entry name" value="Voltage-gated potassium channels"/>
    <property type="match status" value="2"/>
</dbReference>
<feature type="region of interest" description="Disordered" evidence="5">
    <location>
        <begin position="249"/>
        <end position="271"/>
    </location>
</feature>
<organism evidence="8 9">
    <name type="scientific">Reticulomyxa filosa</name>
    <dbReference type="NCBI Taxonomy" id="46433"/>
    <lineage>
        <taxon>Eukaryota</taxon>
        <taxon>Sar</taxon>
        <taxon>Rhizaria</taxon>
        <taxon>Retaria</taxon>
        <taxon>Foraminifera</taxon>
        <taxon>Monothalamids</taxon>
        <taxon>Reticulomyxidae</taxon>
        <taxon>Reticulomyxa</taxon>
    </lineage>
</organism>
<dbReference type="InterPro" id="IPR027359">
    <property type="entry name" value="Volt_channel_dom_sf"/>
</dbReference>
<reference evidence="8 9" key="1">
    <citation type="journal article" date="2013" name="Curr. Biol.">
        <title>The Genome of the Foraminiferan Reticulomyxa filosa.</title>
        <authorList>
            <person name="Glockner G."/>
            <person name="Hulsmann N."/>
            <person name="Schleicher M."/>
            <person name="Noegel A.A."/>
            <person name="Eichinger L."/>
            <person name="Gallinger C."/>
            <person name="Pawlowski J."/>
            <person name="Sierra R."/>
            <person name="Euteneuer U."/>
            <person name="Pillet L."/>
            <person name="Moustafa A."/>
            <person name="Platzer M."/>
            <person name="Groth M."/>
            <person name="Szafranski K."/>
            <person name="Schliwa M."/>
        </authorList>
    </citation>
    <scope>NUCLEOTIDE SEQUENCE [LARGE SCALE GENOMIC DNA]</scope>
</reference>
<dbReference type="PANTHER" id="PTHR46726:SF1">
    <property type="entry name" value="TWO-PORE CALCIUM CHANNEL 3"/>
    <property type="match status" value="1"/>
</dbReference>
<dbReference type="Proteomes" id="UP000023152">
    <property type="component" value="Unassembled WGS sequence"/>
</dbReference>
<accession>X6NBZ8</accession>
<evidence type="ECO:0000256" key="6">
    <source>
        <dbReference type="SAM" id="Phobius"/>
    </source>
</evidence>
<dbReference type="PANTHER" id="PTHR46726">
    <property type="entry name" value="TWO PORE CHANNEL 3"/>
    <property type="match status" value="1"/>
</dbReference>
<keyword evidence="9" id="KW-1185">Reference proteome</keyword>
<dbReference type="Pfam" id="PF00520">
    <property type="entry name" value="Ion_trans"/>
    <property type="match status" value="2"/>
</dbReference>
<comment type="caution">
    <text evidence="8">The sequence shown here is derived from an EMBL/GenBank/DDBJ whole genome shotgun (WGS) entry which is preliminary data.</text>
</comment>
<dbReference type="AlphaFoldDB" id="X6NBZ8"/>
<feature type="transmembrane region" description="Helical" evidence="6">
    <location>
        <begin position="512"/>
        <end position="531"/>
    </location>
</feature>
<feature type="transmembrane region" description="Helical" evidence="6">
    <location>
        <begin position="443"/>
        <end position="462"/>
    </location>
</feature>
<feature type="transmembrane region" description="Helical" evidence="6">
    <location>
        <begin position="552"/>
        <end position="574"/>
    </location>
</feature>
<evidence type="ECO:0000256" key="1">
    <source>
        <dbReference type="ARBA" id="ARBA00004141"/>
    </source>
</evidence>